<evidence type="ECO:0000256" key="2">
    <source>
        <dbReference type="ARBA" id="ARBA00010190"/>
    </source>
</evidence>
<evidence type="ECO:0000256" key="9">
    <source>
        <dbReference type="ARBA" id="ARBA00030409"/>
    </source>
</evidence>
<dbReference type="GO" id="GO:0005524">
    <property type="term" value="F:ATP binding"/>
    <property type="evidence" value="ECO:0007669"/>
    <property type="project" value="UniProtKB-KW"/>
</dbReference>
<keyword evidence="8 11" id="KW-0067">ATP-binding</keyword>
<proteinExistence type="inferred from homology"/>
<dbReference type="Pfam" id="PF01259">
    <property type="entry name" value="SAICAR_synt"/>
    <property type="match status" value="1"/>
</dbReference>
<dbReference type="AlphaFoldDB" id="A9WQY4"/>
<evidence type="ECO:0000256" key="4">
    <source>
        <dbReference type="ARBA" id="ARBA00016460"/>
    </source>
</evidence>
<evidence type="ECO:0000256" key="11">
    <source>
        <dbReference type="HAMAP-Rule" id="MF_00137"/>
    </source>
</evidence>
<dbReference type="GO" id="GO:0005737">
    <property type="term" value="C:cytoplasm"/>
    <property type="evidence" value="ECO:0007669"/>
    <property type="project" value="TreeGrafter"/>
</dbReference>
<dbReference type="KEGG" id="rsa:RSal33209_1857"/>
<keyword evidence="14" id="KW-1185">Reference proteome</keyword>
<dbReference type="GO" id="GO:0006189">
    <property type="term" value="P:'de novo' IMP biosynthetic process"/>
    <property type="evidence" value="ECO:0007669"/>
    <property type="project" value="UniProtKB-UniRule"/>
</dbReference>
<dbReference type="STRING" id="288705.RSal33209_1857"/>
<gene>
    <name evidence="11" type="primary">purC</name>
    <name evidence="13" type="ordered locus">RSal33209_1857</name>
</gene>
<dbReference type="PANTHER" id="PTHR43700:SF1">
    <property type="entry name" value="PHOSPHORIBOSYLAMINOIMIDAZOLE-SUCCINOCARBOXAMIDE SYNTHASE"/>
    <property type="match status" value="1"/>
</dbReference>
<evidence type="ECO:0000256" key="8">
    <source>
        <dbReference type="ARBA" id="ARBA00022840"/>
    </source>
</evidence>
<evidence type="ECO:0000256" key="10">
    <source>
        <dbReference type="ARBA" id="ARBA00048475"/>
    </source>
</evidence>
<evidence type="ECO:0000256" key="5">
    <source>
        <dbReference type="ARBA" id="ARBA00022598"/>
    </source>
</evidence>
<evidence type="ECO:0000256" key="7">
    <source>
        <dbReference type="ARBA" id="ARBA00022755"/>
    </source>
</evidence>
<dbReference type="UniPathway" id="UPA00074">
    <property type="reaction ID" value="UER00131"/>
</dbReference>
<dbReference type="NCBIfam" id="NF010568">
    <property type="entry name" value="PRK13961.1"/>
    <property type="match status" value="1"/>
</dbReference>
<sequence length="298" mass="32723">MSGFLAPVVALPGWKHVYSGKVRDLYEPADGAQDRVLVVASDRISAYDYVLDTEIPDKGAILTRLSLWWFDQLEVPNHVLASTVADGVPELVAGRAMICRRLEMFPVECIARGYLTGSVLAEYRQLQSVAGLPLPAGLLDGSRLEEAIFTPSAKAEVGKHDENIDFAAVVESVGAEHAETLRSLTLDVYRRAEEIARERGIILADTKVEFGLDEAGVVTLGDEVLTPDSSRFWDAALWTPGQAQASFDKQYVRDWLTSPASGWDRTTNAPPPALPADVVERTRARYVEAYEKLTGETF</sequence>
<comment type="catalytic activity">
    <reaction evidence="10 11">
        <text>5-amino-1-(5-phospho-D-ribosyl)imidazole-4-carboxylate + L-aspartate + ATP = (2S)-2-[5-amino-1-(5-phospho-beta-D-ribosyl)imidazole-4-carboxamido]succinate + ADP + phosphate + 2 H(+)</text>
        <dbReference type="Rhea" id="RHEA:22628"/>
        <dbReference type="ChEBI" id="CHEBI:15378"/>
        <dbReference type="ChEBI" id="CHEBI:29991"/>
        <dbReference type="ChEBI" id="CHEBI:30616"/>
        <dbReference type="ChEBI" id="CHEBI:43474"/>
        <dbReference type="ChEBI" id="CHEBI:58443"/>
        <dbReference type="ChEBI" id="CHEBI:77657"/>
        <dbReference type="ChEBI" id="CHEBI:456216"/>
        <dbReference type="EC" id="6.3.2.6"/>
    </reaction>
</comment>
<dbReference type="InterPro" id="IPR001636">
    <property type="entry name" value="SAICAR_synth"/>
</dbReference>
<dbReference type="PROSITE" id="PS01057">
    <property type="entry name" value="SAICAR_SYNTHETASE_1"/>
    <property type="match status" value="1"/>
</dbReference>
<evidence type="ECO:0000313" key="13">
    <source>
        <dbReference type="EMBL" id="ABY23590.1"/>
    </source>
</evidence>
<dbReference type="PANTHER" id="PTHR43700">
    <property type="entry name" value="PHOSPHORIBOSYLAMINOIMIDAZOLE-SUCCINOCARBOXAMIDE SYNTHASE"/>
    <property type="match status" value="1"/>
</dbReference>
<dbReference type="GO" id="GO:0004639">
    <property type="term" value="F:phosphoribosylaminoimidazolesuccinocarboxamide synthase activity"/>
    <property type="evidence" value="ECO:0007669"/>
    <property type="project" value="UniProtKB-UniRule"/>
</dbReference>
<reference evidence="14" key="1">
    <citation type="journal article" date="2008" name="J. Bacteriol.">
        <title>Genome sequence of the fish pathogen Renibacterium salmoninarum suggests reductive evolution away from an environmental Arthrobacter ancestor.</title>
        <authorList>
            <person name="Wiens G.D."/>
            <person name="Rockey D.D."/>
            <person name="Wu Z."/>
            <person name="Chang J."/>
            <person name="Levy R."/>
            <person name="Crane S."/>
            <person name="Chen D.S."/>
            <person name="Capri G.R."/>
            <person name="Burnett J.R."/>
            <person name="Sudheesh P.S."/>
            <person name="Schipma M.J."/>
            <person name="Burd H."/>
            <person name="Bhattacharyya A."/>
            <person name="Rhodes L.D."/>
            <person name="Kaul R."/>
            <person name="Strom M.S."/>
        </authorList>
    </citation>
    <scope>NUCLEOTIDE SEQUENCE [LARGE SCALE GENOMIC DNA]</scope>
    <source>
        <strain evidence="14">ATCC 33209 / DSM 20767 / JCM 11484 / NBRC 15589 / NCIMB 2235</strain>
    </source>
</reference>
<dbReference type="NCBIfam" id="TIGR00081">
    <property type="entry name" value="purC"/>
    <property type="match status" value="1"/>
</dbReference>
<accession>A9WQY4</accession>
<protein>
    <recommendedName>
        <fullName evidence="4 11">Phosphoribosylaminoimidazole-succinocarboxamide synthase</fullName>
        <ecNumber evidence="3 11">6.3.2.6</ecNumber>
    </recommendedName>
    <alternativeName>
        <fullName evidence="9 11">SAICAR synthetase</fullName>
    </alternativeName>
</protein>
<dbReference type="InterPro" id="IPR018236">
    <property type="entry name" value="SAICAR_synthetase_CS"/>
</dbReference>
<keyword evidence="7 11" id="KW-0658">Purine biosynthesis</keyword>
<evidence type="ECO:0000256" key="6">
    <source>
        <dbReference type="ARBA" id="ARBA00022741"/>
    </source>
</evidence>
<dbReference type="EMBL" id="CP000910">
    <property type="protein sequence ID" value="ABY23590.1"/>
    <property type="molecule type" value="Genomic_DNA"/>
</dbReference>
<dbReference type="eggNOG" id="COG0152">
    <property type="taxonomic scope" value="Bacteria"/>
</dbReference>
<feature type="domain" description="SAICAR synthetase/ADE2 N-terminal" evidence="12">
    <location>
        <begin position="17"/>
        <end position="268"/>
    </location>
</feature>
<dbReference type="RefSeq" id="WP_012245261.1">
    <property type="nucleotide sequence ID" value="NC_010168.1"/>
</dbReference>
<dbReference type="FunFam" id="3.30.470.20:FF:000015">
    <property type="entry name" value="Phosphoribosylaminoimidazole-succinocarboxamide synthase"/>
    <property type="match status" value="1"/>
</dbReference>
<comment type="similarity">
    <text evidence="2 11">Belongs to the SAICAR synthetase family.</text>
</comment>
<name>A9WQY4_RENSM</name>
<organism evidence="13 14">
    <name type="scientific">Renibacterium salmoninarum (strain ATCC 33209 / DSM 20767 / JCM 11484 / NBRC 15589 / NCIMB 2235)</name>
    <dbReference type="NCBI Taxonomy" id="288705"/>
    <lineage>
        <taxon>Bacteria</taxon>
        <taxon>Bacillati</taxon>
        <taxon>Actinomycetota</taxon>
        <taxon>Actinomycetes</taxon>
        <taxon>Micrococcales</taxon>
        <taxon>Micrococcaceae</taxon>
        <taxon>Renibacterium</taxon>
    </lineage>
</organism>
<dbReference type="HAMAP" id="MF_00137">
    <property type="entry name" value="SAICAR_synth"/>
    <property type="match status" value="1"/>
</dbReference>
<dbReference type="Gene3D" id="3.30.200.20">
    <property type="entry name" value="Phosphorylase Kinase, domain 1"/>
    <property type="match status" value="1"/>
</dbReference>
<evidence type="ECO:0000256" key="1">
    <source>
        <dbReference type="ARBA" id="ARBA00004672"/>
    </source>
</evidence>
<dbReference type="SUPFAM" id="SSF56104">
    <property type="entry name" value="SAICAR synthase-like"/>
    <property type="match status" value="1"/>
</dbReference>
<dbReference type="HOGENOM" id="CLU_045637_0_0_11"/>
<dbReference type="EC" id="6.3.2.6" evidence="3 11"/>
<dbReference type="CDD" id="cd01414">
    <property type="entry name" value="SAICAR_synt_Sc"/>
    <property type="match status" value="1"/>
</dbReference>
<evidence type="ECO:0000256" key="3">
    <source>
        <dbReference type="ARBA" id="ARBA00012217"/>
    </source>
</evidence>
<evidence type="ECO:0000313" key="14">
    <source>
        <dbReference type="Proteomes" id="UP000002007"/>
    </source>
</evidence>
<dbReference type="Proteomes" id="UP000002007">
    <property type="component" value="Chromosome"/>
</dbReference>
<keyword evidence="6 11" id="KW-0547">Nucleotide-binding</keyword>
<comment type="pathway">
    <text evidence="1 11">Purine metabolism; IMP biosynthesis via de novo pathway; 5-amino-1-(5-phospho-D-ribosyl)imidazole-4-carboxamide from 5-amino-1-(5-phospho-D-ribosyl)imidazole-4-carboxylate: step 1/2.</text>
</comment>
<dbReference type="InterPro" id="IPR028923">
    <property type="entry name" value="SAICAR_synt/ADE2_N"/>
</dbReference>
<dbReference type="Gene3D" id="3.30.470.20">
    <property type="entry name" value="ATP-grasp fold, B domain"/>
    <property type="match status" value="1"/>
</dbReference>
<keyword evidence="5 11" id="KW-0436">Ligase</keyword>
<evidence type="ECO:0000259" key="12">
    <source>
        <dbReference type="Pfam" id="PF01259"/>
    </source>
</evidence>